<dbReference type="EMBL" id="QSRZ01000010">
    <property type="protein sequence ID" value="RGL46453.1"/>
    <property type="molecule type" value="Genomic_DNA"/>
</dbReference>
<dbReference type="AlphaFoldDB" id="A0A3E4S3U4"/>
<accession>A0A3E4S3U4</accession>
<comment type="caution">
    <text evidence="1">The sequence shown here is derived from an EMBL/GenBank/DDBJ whole genome shotgun (WGS) entry which is preliminary data.</text>
</comment>
<organism evidence="1 2">
    <name type="scientific">Bifidobacterium longum</name>
    <dbReference type="NCBI Taxonomy" id="216816"/>
    <lineage>
        <taxon>Bacteria</taxon>
        <taxon>Bacillati</taxon>
        <taxon>Actinomycetota</taxon>
        <taxon>Actinomycetes</taxon>
        <taxon>Bifidobacteriales</taxon>
        <taxon>Bifidobacteriaceae</taxon>
        <taxon>Bifidobacterium</taxon>
    </lineage>
</organism>
<name>A0A3E4S3U4_BIFLN</name>
<evidence type="ECO:0000313" key="1">
    <source>
        <dbReference type="EMBL" id="RGL46453.1"/>
    </source>
</evidence>
<proteinExistence type="predicted"/>
<gene>
    <name evidence="1" type="ORF">DXC63_09845</name>
</gene>
<protein>
    <submittedName>
        <fullName evidence="1">Uncharacterized protein</fullName>
    </submittedName>
</protein>
<reference evidence="1 2" key="1">
    <citation type="submission" date="2018-08" db="EMBL/GenBank/DDBJ databases">
        <title>A genome reference for cultivated species of the human gut microbiota.</title>
        <authorList>
            <person name="Zou Y."/>
            <person name="Xue W."/>
            <person name="Luo G."/>
        </authorList>
    </citation>
    <scope>NUCLEOTIDE SEQUENCE [LARGE SCALE GENOMIC DNA]</scope>
    <source>
        <strain evidence="1 2">TF06-45A</strain>
    </source>
</reference>
<evidence type="ECO:0000313" key="2">
    <source>
        <dbReference type="Proteomes" id="UP000261288"/>
    </source>
</evidence>
<sequence>MRFHRISPCPKCGGKVKVKWEAYQLLSALIFKCGECKYTCLIGMRERPKMPWTLTKEWILAASIRRWNAMCNGDRKYKLIRESLGGRR</sequence>
<dbReference type="Proteomes" id="UP000261288">
    <property type="component" value="Unassembled WGS sequence"/>
</dbReference>